<feature type="domain" description="Glycoside hydrolase family 5" evidence="6">
    <location>
        <begin position="78"/>
        <end position="324"/>
    </location>
</feature>
<sequence length="428" mass="48436">MGRLVCTLATFFGTLALLPLVVSHLNYGFPYGKEKVRGVSLGGWFVIEDFITHSLFDKTNDTRVVDEWTFGQYQDKAVARASLEKHWSTFITKDDFKKIREAGLNHVRIPIGYWAFDLYPGDEFVQGQLPYLLKAVDWAREYDIKIMLVLYGAPGSQNGFINSGHTLNAPGWPQNQTNIDHTTALIKRLVAMFKDKVDVVPIIGVLNEPLGPEGTNYTLTAATKFYIDTYDKVRYPNGKESDKTNLIMMTHDGFMGVDYWAGFLQPPKYQGVILDTHIYYQMFTHEYAAMSFDQHITNACKNASILATSPLPTIIGEWTATATDCGKGLNGRYVGAMYDGTFPGSVRVGSCDGLTGDASTFSEEYKTFLGQYWEAQVQGFERGGLGWTMWNWKMEDVDEWSYQKGLEYGWIPQDPTKGRWPKICEGRW</sequence>
<evidence type="ECO:0000256" key="5">
    <source>
        <dbReference type="SAM" id="SignalP"/>
    </source>
</evidence>
<evidence type="ECO:0000256" key="1">
    <source>
        <dbReference type="ARBA" id="ARBA00005641"/>
    </source>
</evidence>
<dbReference type="PANTHER" id="PTHR31297:SF42">
    <property type="entry name" value="GLYCOSIDE HYDROLASE FAMILY 5 DOMAIN-CONTAINING PROTEIN"/>
    <property type="match status" value="1"/>
</dbReference>
<dbReference type="SUPFAM" id="SSF51445">
    <property type="entry name" value="(Trans)glycosidases"/>
    <property type="match status" value="1"/>
</dbReference>
<dbReference type="GO" id="GO:0008422">
    <property type="term" value="F:beta-glucosidase activity"/>
    <property type="evidence" value="ECO:0007669"/>
    <property type="project" value="TreeGrafter"/>
</dbReference>
<dbReference type="EMBL" id="MU155130">
    <property type="protein sequence ID" value="KAF9486591.1"/>
    <property type="molecule type" value="Genomic_DNA"/>
</dbReference>
<dbReference type="Pfam" id="PF00150">
    <property type="entry name" value="Cellulase"/>
    <property type="match status" value="1"/>
</dbReference>
<accession>A0A9P6CZM5</accession>
<organism evidence="7 8">
    <name type="scientific">Pholiota conissans</name>
    <dbReference type="NCBI Taxonomy" id="109636"/>
    <lineage>
        <taxon>Eukaryota</taxon>
        <taxon>Fungi</taxon>
        <taxon>Dikarya</taxon>
        <taxon>Basidiomycota</taxon>
        <taxon>Agaricomycotina</taxon>
        <taxon>Agaricomycetes</taxon>
        <taxon>Agaricomycetidae</taxon>
        <taxon>Agaricales</taxon>
        <taxon>Agaricineae</taxon>
        <taxon>Strophariaceae</taxon>
        <taxon>Pholiota</taxon>
    </lineage>
</organism>
<feature type="signal peptide" evidence="5">
    <location>
        <begin position="1"/>
        <end position="23"/>
    </location>
</feature>
<evidence type="ECO:0000313" key="7">
    <source>
        <dbReference type="EMBL" id="KAF9486591.1"/>
    </source>
</evidence>
<dbReference type="InterPro" id="IPR050386">
    <property type="entry name" value="Glycosyl_hydrolase_5"/>
</dbReference>
<comment type="similarity">
    <text evidence="1 4">Belongs to the glycosyl hydrolase 5 (cellulase A) family.</text>
</comment>
<dbReference type="Gene3D" id="3.20.20.80">
    <property type="entry name" value="Glycosidases"/>
    <property type="match status" value="1"/>
</dbReference>
<evidence type="ECO:0000256" key="4">
    <source>
        <dbReference type="RuleBase" id="RU361153"/>
    </source>
</evidence>
<dbReference type="GO" id="GO:0009251">
    <property type="term" value="P:glucan catabolic process"/>
    <property type="evidence" value="ECO:0007669"/>
    <property type="project" value="TreeGrafter"/>
</dbReference>
<proteinExistence type="inferred from homology"/>
<dbReference type="AlphaFoldDB" id="A0A9P6CZM5"/>
<dbReference type="PANTHER" id="PTHR31297">
    <property type="entry name" value="GLUCAN ENDO-1,6-BETA-GLUCOSIDASE B"/>
    <property type="match status" value="1"/>
</dbReference>
<keyword evidence="3 4" id="KW-0326">Glycosidase</keyword>
<dbReference type="OrthoDB" id="62120at2759"/>
<dbReference type="Proteomes" id="UP000807469">
    <property type="component" value="Unassembled WGS sequence"/>
</dbReference>
<feature type="chain" id="PRO_5040495959" evidence="5">
    <location>
        <begin position="24"/>
        <end position="428"/>
    </location>
</feature>
<keyword evidence="2 4" id="KW-0378">Hydrolase</keyword>
<dbReference type="InterPro" id="IPR001547">
    <property type="entry name" value="Glyco_hydro_5"/>
</dbReference>
<keyword evidence="5" id="KW-0732">Signal</keyword>
<evidence type="ECO:0000256" key="3">
    <source>
        <dbReference type="ARBA" id="ARBA00023295"/>
    </source>
</evidence>
<evidence type="ECO:0000259" key="6">
    <source>
        <dbReference type="Pfam" id="PF00150"/>
    </source>
</evidence>
<gene>
    <name evidence="7" type="ORF">BDN70DRAFT_988119</name>
</gene>
<evidence type="ECO:0000313" key="8">
    <source>
        <dbReference type="Proteomes" id="UP000807469"/>
    </source>
</evidence>
<dbReference type="GO" id="GO:0005576">
    <property type="term" value="C:extracellular region"/>
    <property type="evidence" value="ECO:0007669"/>
    <property type="project" value="TreeGrafter"/>
</dbReference>
<dbReference type="InterPro" id="IPR017853">
    <property type="entry name" value="GH"/>
</dbReference>
<protein>
    <submittedName>
        <fullName evidence="7">Glycoside hydrolase family 5 protein</fullName>
    </submittedName>
</protein>
<comment type="caution">
    <text evidence="7">The sequence shown here is derived from an EMBL/GenBank/DDBJ whole genome shotgun (WGS) entry which is preliminary data.</text>
</comment>
<reference evidence="7" key="1">
    <citation type="submission" date="2020-11" db="EMBL/GenBank/DDBJ databases">
        <authorList>
            <consortium name="DOE Joint Genome Institute"/>
            <person name="Ahrendt S."/>
            <person name="Riley R."/>
            <person name="Andreopoulos W."/>
            <person name="Labutti K."/>
            <person name="Pangilinan J."/>
            <person name="Ruiz-Duenas F.J."/>
            <person name="Barrasa J.M."/>
            <person name="Sanchez-Garcia M."/>
            <person name="Camarero S."/>
            <person name="Miyauchi S."/>
            <person name="Serrano A."/>
            <person name="Linde D."/>
            <person name="Babiker R."/>
            <person name="Drula E."/>
            <person name="Ayuso-Fernandez I."/>
            <person name="Pacheco R."/>
            <person name="Padilla G."/>
            <person name="Ferreira P."/>
            <person name="Barriuso J."/>
            <person name="Kellner H."/>
            <person name="Castanera R."/>
            <person name="Alfaro M."/>
            <person name="Ramirez L."/>
            <person name="Pisabarro A.G."/>
            <person name="Kuo A."/>
            <person name="Tritt A."/>
            <person name="Lipzen A."/>
            <person name="He G."/>
            <person name="Yan M."/>
            <person name="Ng V."/>
            <person name="Cullen D."/>
            <person name="Martin F."/>
            <person name="Rosso M.-N."/>
            <person name="Henrissat B."/>
            <person name="Hibbett D."/>
            <person name="Martinez A.T."/>
            <person name="Grigoriev I.V."/>
        </authorList>
    </citation>
    <scope>NUCLEOTIDE SEQUENCE</scope>
    <source>
        <strain evidence="7">CIRM-BRFM 674</strain>
    </source>
</reference>
<dbReference type="GO" id="GO:0009986">
    <property type="term" value="C:cell surface"/>
    <property type="evidence" value="ECO:0007669"/>
    <property type="project" value="TreeGrafter"/>
</dbReference>
<name>A0A9P6CZM5_9AGAR</name>
<keyword evidence="8" id="KW-1185">Reference proteome</keyword>
<evidence type="ECO:0000256" key="2">
    <source>
        <dbReference type="ARBA" id="ARBA00022801"/>
    </source>
</evidence>